<sequence>MRARIAFLFVSLLNLLSPLAHARTPVRWLGESLPTAADQRAIARIGKLPVLANLFGRCEYQTLVWKSTAQGGEPIYFIFCDQQAVAFNAQGESMIEQYIPLGRGCDPDSAACQWQIEALPSVRANASDLRIRSPQGCAELSWRIEGPRMWAAATDCREPVSALVSRKADCVSKAGSWEMRGLSKMAQCVTPTTDGDKICMGDWDCQNNCEKPPQALSSTPGRCAATTRSAGCYEKQPNVRICE</sequence>
<dbReference type="HOGENOM" id="CLU_1142201_0_0_4"/>
<keyword evidence="1" id="KW-0732">Signal</keyword>
<evidence type="ECO:0000313" key="2">
    <source>
        <dbReference type="EMBL" id="ADU39603.1"/>
    </source>
</evidence>
<dbReference type="EMBL" id="CP002417">
    <property type="protein sequence ID" value="ADU39603.1"/>
    <property type="molecule type" value="Genomic_DNA"/>
</dbReference>
<evidence type="ECO:0000256" key="1">
    <source>
        <dbReference type="SAM" id="SignalP"/>
    </source>
</evidence>
<dbReference type="KEGG" id="vpe:Varpa_5448"/>
<organism evidence="2 3">
    <name type="scientific">Variovorax paradoxus (strain EPS)</name>
    <dbReference type="NCBI Taxonomy" id="595537"/>
    <lineage>
        <taxon>Bacteria</taxon>
        <taxon>Pseudomonadati</taxon>
        <taxon>Pseudomonadota</taxon>
        <taxon>Betaproteobacteria</taxon>
        <taxon>Burkholderiales</taxon>
        <taxon>Comamonadaceae</taxon>
        <taxon>Variovorax</taxon>
    </lineage>
</organism>
<feature type="chain" id="PRO_5003213186" evidence="1">
    <location>
        <begin position="23"/>
        <end position="243"/>
    </location>
</feature>
<evidence type="ECO:0000313" key="3">
    <source>
        <dbReference type="Proteomes" id="UP000008917"/>
    </source>
</evidence>
<dbReference type="AlphaFoldDB" id="E6V9B9"/>
<gene>
    <name evidence="2" type="ordered locus">Varpa_5448</name>
</gene>
<accession>E6V9B9</accession>
<reference evidence="3" key="1">
    <citation type="submission" date="2010-12" db="EMBL/GenBank/DDBJ databases">
        <title>Complete sequence of Variovorax paradoxus EPS.</title>
        <authorList>
            <consortium name="US DOE Joint Genome Institute"/>
            <person name="Lucas S."/>
            <person name="Copeland A."/>
            <person name="Lapidus A."/>
            <person name="Cheng J.-F."/>
            <person name="Goodwin L."/>
            <person name="Pitluck S."/>
            <person name="Teshima H."/>
            <person name="Detter J.C."/>
            <person name="Han C."/>
            <person name="Tapia R."/>
            <person name="Land M."/>
            <person name="Hauser L."/>
            <person name="Kyrpides N."/>
            <person name="Ivanova N."/>
            <person name="Ovchinnikova G."/>
            <person name="Orwin P."/>
            <person name="Han J.-I.G."/>
            <person name="Woyke T."/>
        </authorList>
    </citation>
    <scope>NUCLEOTIDE SEQUENCE [LARGE SCALE GENOMIC DNA]</scope>
    <source>
        <strain evidence="3">EPS</strain>
    </source>
</reference>
<feature type="signal peptide" evidence="1">
    <location>
        <begin position="1"/>
        <end position="22"/>
    </location>
</feature>
<reference evidence="2 3" key="2">
    <citation type="journal article" date="2013" name="Genome Announc.">
        <title>Genome of the Root-Associated Plant Growth-Promoting Bacterium Variovorax paradoxus Strain EPS.</title>
        <authorList>
            <person name="Han J.I."/>
            <person name="Spain J.C."/>
            <person name="Leadbetter J.R."/>
            <person name="Ovchinnikova G."/>
            <person name="Goodwin L.A."/>
            <person name="Han C.S."/>
            <person name="Woyke T."/>
            <person name="Davenport K.W."/>
            <person name="Orwin P.M."/>
        </authorList>
    </citation>
    <scope>NUCLEOTIDE SEQUENCE [LARGE SCALE GENOMIC DNA]</scope>
    <source>
        <strain evidence="2 3">EPS</strain>
    </source>
</reference>
<dbReference type="Proteomes" id="UP000008917">
    <property type="component" value="Chromosome"/>
</dbReference>
<dbReference type="RefSeq" id="WP_013543805.1">
    <property type="nucleotide sequence ID" value="NC_014931.1"/>
</dbReference>
<dbReference type="OrthoDB" id="8592692at2"/>
<name>E6V9B9_VARPE</name>
<protein>
    <submittedName>
        <fullName evidence="2">Uncharacterized protein</fullName>
    </submittedName>
</protein>
<proteinExistence type="predicted"/>